<keyword evidence="3" id="KW-1185">Reference proteome</keyword>
<dbReference type="OrthoDB" id="9895455at2"/>
<dbReference type="Proteomes" id="UP000095255">
    <property type="component" value="Unassembled WGS sequence"/>
</dbReference>
<dbReference type="EMBL" id="MJAT01000006">
    <property type="protein sequence ID" value="OEH86133.1"/>
    <property type="molecule type" value="Genomic_DNA"/>
</dbReference>
<reference evidence="2 3" key="1">
    <citation type="submission" date="2016-09" db="EMBL/GenBank/DDBJ databases">
        <title>Desulfuribacillus arsenicus sp. nov., an obligately anaerobic, dissimilatory arsenic- and antimonate-reducing bacterium isolated from anoxic sediments.</title>
        <authorList>
            <person name="Abin C.A."/>
            <person name="Hollibaugh J.T."/>
        </authorList>
    </citation>
    <scope>NUCLEOTIDE SEQUENCE [LARGE SCALE GENOMIC DNA]</scope>
    <source>
        <strain evidence="2 3">MLFW-2</strain>
    </source>
</reference>
<comment type="caution">
    <text evidence="2">The sequence shown here is derived from an EMBL/GenBank/DDBJ whole genome shotgun (WGS) entry which is preliminary data.</text>
</comment>
<sequence>MNMKLKLGMKGELMMQSIINMKKFFEEGIVLVIFSALMLSFIFLGFIVVERNVIDIMGTYENPGVIYFQQTQSVQNDLTAQHAVQVKDDSVVETTVTVKESNHVKNDINDLAHTLERKLESKAKVLIIWFIEKSTQALEYIIYILSKSLQSS</sequence>
<protein>
    <submittedName>
        <fullName evidence="2">Uncharacterized protein</fullName>
    </submittedName>
</protein>
<dbReference type="AlphaFoldDB" id="A0A1E5L863"/>
<proteinExistence type="predicted"/>
<gene>
    <name evidence="2" type="ORF">BHU72_11370</name>
</gene>
<dbReference type="STRING" id="1390249.BHU72_11370"/>
<evidence type="ECO:0000256" key="1">
    <source>
        <dbReference type="SAM" id="Phobius"/>
    </source>
</evidence>
<keyword evidence="1" id="KW-0472">Membrane</keyword>
<name>A0A1E5L863_9FIRM</name>
<feature type="transmembrane region" description="Helical" evidence="1">
    <location>
        <begin position="24"/>
        <end position="49"/>
    </location>
</feature>
<keyword evidence="1" id="KW-1133">Transmembrane helix</keyword>
<evidence type="ECO:0000313" key="2">
    <source>
        <dbReference type="EMBL" id="OEH86133.1"/>
    </source>
</evidence>
<keyword evidence="1" id="KW-0812">Transmembrane</keyword>
<organism evidence="2 3">
    <name type="scientific">Desulfuribacillus stibiiarsenatis</name>
    <dbReference type="NCBI Taxonomy" id="1390249"/>
    <lineage>
        <taxon>Bacteria</taxon>
        <taxon>Bacillati</taxon>
        <taxon>Bacillota</taxon>
        <taxon>Desulfuribacillia</taxon>
        <taxon>Desulfuribacillales</taxon>
        <taxon>Desulfuribacillaceae</taxon>
        <taxon>Desulfuribacillus</taxon>
    </lineage>
</organism>
<evidence type="ECO:0000313" key="3">
    <source>
        <dbReference type="Proteomes" id="UP000095255"/>
    </source>
</evidence>
<accession>A0A1E5L863</accession>